<organism evidence="2 3">
    <name type="scientific">Amycolatopsis heterodermiae</name>
    <dbReference type="NCBI Taxonomy" id="3110235"/>
    <lineage>
        <taxon>Bacteria</taxon>
        <taxon>Bacillati</taxon>
        <taxon>Actinomycetota</taxon>
        <taxon>Actinomycetes</taxon>
        <taxon>Pseudonocardiales</taxon>
        <taxon>Pseudonocardiaceae</taxon>
        <taxon>Amycolatopsis</taxon>
    </lineage>
</organism>
<dbReference type="Proteomes" id="UP001304298">
    <property type="component" value="Unassembled WGS sequence"/>
</dbReference>
<dbReference type="InterPro" id="IPR036894">
    <property type="entry name" value="YbaB-like_sf"/>
</dbReference>
<proteinExistence type="predicted"/>
<sequence length="195" mass="20248">MTSPNGSNAGLGDLIRDPDEAIRRMDDWAAGFAAKAERYQAAQAETERLRLTATSGDGAVSVTVGADGTVTDLTFSNKVKSFPLEELSRAILTTMRRAQSGIAERVAGVMAENLGDEDRDTRTALLDSLRGRFPDPDEPDDPAAPPAAGPPPVPPAPAGGAGIPPASSTPSTPPASPPPGRRPGSDPDEQDNNPW</sequence>
<reference evidence="2 3" key="1">
    <citation type="submission" date="2023-12" db="EMBL/GenBank/DDBJ databases">
        <title>Amycolatopsis sp. V23-08.</title>
        <authorList>
            <person name="Somphong A."/>
        </authorList>
    </citation>
    <scope>NUCLEOTIDE SEQUENCE [LARGE SCALE GENOMIC DNA]</scope>
    <source>
        <strain evidence="2 3">V23-08</strain>
    </source>
</reference>
<feature type="compositionally biased region" description="Pro residues" evidence="1">
    <location>
        <begin position="142"/>
        <end position="157"/>
    </location>
</feature>
<dbReference type="SUPFAM" id="SSF82607">
    <property type="entry name" value="YbaB-like"/>
    <property type="match status" value="1"/>
</dbReference>
<evidence type="ECO:0000313" key="2">
    <source>
        <dbReference type="EMBL" id="MEA5365095.1"/>
    </source>
</evidence>
<dbReference type="InterPro" id="IPR004401">
    <property type="entry name" value="YbaB/EbfC"/>
</dbReference>
<accession>A0ABU5RHM6</accession>
<dbReference type="RefSeq" id="WP_323333356.1">
    <property type="nucleotide sequence ID" value="NZ_JAYFSI010000011.1"/>
</dbReference>
<feature type="compositionally biased region" description="Pro residues" evidence="1">
    <location>
        <begin position="171"/>
        <end position="181"/>
    </location>
</feature>
<dbReference type="Gene3D" id="3.30.1310.10">
    <property type="entry name" value="Nucleoid-associated protein YbaB-like domain"/>
    <property type="match status" value="1"/>
</dbReference>
<keyword evidence="3" id="KW-1185">Reference proteome</keyword>
<dbReference type="EMBL" id="JAYFSI010000011">
    <property type="protein sequence ID" value="MEA5365095.1"/>
    <property type="molecule type" value="Genomic_DNA"/>
</dbReference>
<dbReference type="Pfam" id="PF02575">
    <property type="entry name" value="YbaB_DNA_bd"/>
    <property type="match status" value="1"/>
</dbReference>
<name>A0ABU5RHM6_9PSEU</name>
<gene>
    <name evidence="2" type="ORF">VA596_36565</name>
</gene>
<evidence type="ECO:0000256" key="1">
    <source>
        <dbReference type="SAM" id="MobiDB-lite"/>
    </source>
</evidence>
<feature type="region of interest" description="Disordered" evidence="1">
    <location>
        <begin position="113"/>
        <end position="195"/>
    </location>
</feature>
<evidence type="ECO:0000313" key="3">
    <source>
        <dbReference type="Proteomes" id="UP001304298"/>
    </source>
</evidence>
<protein>
    <submittedName>
        <fullName evidence="2">YbaB/EbfC family nucleoid-associated protein</fullName>
    </submittedName>
</protein>
<comment type="caution">
    <text evidence="2">The sequence shown here is derived from an EMBL/GenBank/DDBJ whole genome shotgun (WGS) entry which is preliminary data.</text>
</comment>
<feature type="compositionally biased region" description="Acidic residues" evidence="1">
    <location>
        <begin position="186"/>
        <end position="195"/>
    </location>
</feature>